<accession>A0A931GC79</accession>
<gene>
    <name evidence="5" type="ORF">IV500_19105</name>
</gene>
<dbReference type="Proteomes" id="UP000655366">
    <property type="component" value="Unassembled WGS sequence"/>
</dbReference>
<dbReference type="CDD" id="cd07036">
    <property type="entry name" value="TPP_PYR_E1-PDHc-beta_like"/>
    <property type="match status" value="1"/>
</dbReference>
<keyword evidence="2" id="KW-0560">Oxidoreductase</keyword>
<dbReference type="Pfam" id="PF02780">
    <property type="entry name" value="Transketolase_C"/>
    <property type="match status" value="1"/>
</dbReference>
<comment type="caution">
    <text evidence="5">The sequence shown here is derived from an EMBL/GenBank/DDBJ whole genome shotgun (WGS) entry which is preliminary data.</text>
</comment>
<dbReference type="EMBL" id="JADNYM010000031">
    <property type="protein sequence ID" value="MBG0741477.1"/>
    <property type="molecule type" value="Genomic_DNA"/>
</dbReference>
<feature type="domain" description="Transketolase-like pyrimidine-binding" evidence="4">
    <location>
        <begin position="44"/>
        <end position="219"/>
    </location>
</feature>
<dbReference type="PANTHER" id="PTHR43257:SF2">
    <property type="entry name" value="PYRUVATE DEHYDROGENASE E1 COMPONENT SUBUNIT BETA"/>
    <property type="match status" value="1"/>
</dbReference>
<dbReference type="FunFam" id="3.40.50.920:FF:000001">
    <property type="entry name" value="Pyruvate dehydrogenase E1 beta subunit"/>
    <property type="match status" value="1"/>
</dbReference>
<evidence type="ECO:0000259" key="4">
    <source>
        <dbReference type="SMART" id="SM00861"/>
    </source>
</evidence>
<dbReference type="InterPro" id="IPR005475">
    <property type="entry name" value="Transketolase-like_Pyr-bd"/>
</dbReference>
<dbReference type="InterPro" id="IPR033248">
    <property type="entry name" value="Transketolase_C"/>
</dbReference>
<keyword evidence="6" id="KW-1185">Reference proteome</keyword>
<organism evidence="5 6">
    <name type="scientific">Arthrobacter terrae</name>
    <dbReference type="NCBI Taxonomy" id="2935737"/>
    <lineage>
        <taxon>Bacteria</taxon>
        <taxon>Bacillati</taxon>
        <taxon>Actinomycetota</taxon>
        <taxon>Actinomycetes</taxon>
        <taxon>Micrococcales</taxon>
        <taxon>Micrococcaceae</taxon>
        <taxon>Arthrobacter</taxon>
    </lineage>
</organism>
<dbReference type="FunFam" id="3.40.50.970:FF:000001">
    <property type="entry name" value="Pyruvate dehydrogenase E1 beta subunit"/>
    <property type="match status" value="1"/>
</dbReference>
<dbReference type="PANTHER" id="PTHR43257">
    <property type="entry name" value="PYRUVATE DEHYDROGENASE E1 COMPONENT BETA SUBUNIT"/>
    <property type="match status" value="1"/>
</dbReference>
<dbReference type="SUPFAM" id="SSF52922">
    <property type="entry name" value="TK C-terminal domain-like"/>
    <property type="match status" value="1"/>
</dbReference>
<evidence type="ECO:0000256" key="3">
    <source>
        <dbReference type="ARBA" id="ARBA00023052"/>
    </source>
</evidence>
<reference evidence="5 6" key="1">
    <citation type="submission" date="2020-11" db="EMBL/GenBank/DDBJ databases">
        <title>Arthrobacter antarcticus sp. nov., isolated from Antarctic Soil.</title>
        <authorList>
            <person name="Li J."/>
        </authorList>
    </citation>
    <scope>NUCLEOTIDE SEQUENCE [LARGE SCALE GENOMIC DNA]</scope>
    <source>
        <strain evidence="5 6">Z1-20</strain>
    </source>
</reference>
<dbReference type="AlphaFoldDB" id="A0A931GC79"/>
<protein>
    <submittedName>
        <fullName evidence="5">Alpha-ketoacid dehydrogenase subunit beta</fullName>
    </submittedName>
</protein>
<evidence type="ECO:0000313" key="6">
    <source>
        <dbReference type="Proteomes" id="UP000655366"/>
    </source>
</evidence>
<dbReference type="SMART" id="SM00861">
    <property type="entry name" value="Transket_pyr"/>
    <property type="match status" value="1"/>
</dbReference>
<proteinExistence type="predicted"/>
<dbReference type="Gene3D" id="3.40.50.920">
    <property type="match status" value="1"/>
</dbReference>
<dbReference type="InterPro" id="IPR009014">
    <property type="entry name" value="Transketo_C/PFOR_II"/>
</dbReference>
<dbReference type="SUPFAM" id="SSF52518">
    <property type="entry name" value="Thiamin diphosphate-binding fold (THDP-binding)"/>
    <property type="match status" value="1"/>
</dbReference>
<sequence>MDVHSSDLEAAQHNVDAAGDGAGAEGINQSPEIAAQPGHRTEIMSMQQALNLALREILGSDPKALVLGEDVGVLGGVFRITDGLQNEFGAERVFDTPLAESGILGMSVGLAMAGLHPIPEVQFDGFSYPAVNQIVCQLARMNYRSRGTLPMPVTLRVPSFGGIRAPELHGESLESLFAHVPGLKVVSPSSPHEAYHLLKYAASRPDPVVFMEPKSRYWQKGEVVFDDGISGSNGGSRSHGGASASTAVSSGATVASANLGSKVVRTGKHLTLIAWGAMVSRCLQVAELAAEDGIDIEVLDLRWLKPIDAEGLAASVGKTRRAVVVHEGPLTAGLGAEVAALATEHCFGSLKAPVERVTGFDVPYPSGDLEDEYIPNIDRILFGIQRVLEYRRG</sequence>
<dbReference type="Gene3D" id="3.40.50.970">
    <property type="match status" value="1"/>
</dbReference>
<dbReference type="InterPro" id="IPR029061">
    <property type="entry name" value="THDP-binding"/>
</dbReference>
<keyword evidence="3" id="KW-0786">Thiamine pyrophosphate</keyword>
<comment type="cofactor">
    <cofactor evidence="1">
        <name>thiamine diphosphate</name>
        <dbReference type="ChEBI" id="CHEBI:58937"/>
    </cofactor>
</comment>
<evidence type="ECO:0000256" key="2">
    <source>
        <dbReference type="ARBA" id="ARBA00023002"/>
    </source>
</evidence>
<dbReference type="GO" id="GO:0016491">
    <property type="term" value="F:oxidoreductase activity"/>
    <property type="evidence" value="ECO:0007669"/>
    <property type="project" value="UniProtKB-KW"/>
</dbReference>
<dbReference type="GO" id="GO:0000287">
    <property type="term" value="F:magnesium ion binding"/>
    <property type="evidence" value="ECO:0007669"/>
    <property type="project" value="UniProtKB-ARBA"/>
</dbReference>
<dbReference type="Pfam" id="PF02779">
    <property type="entry name" value="Transket_pyr"/>
    <property type="match status" value="1"/>
</dbReference>
<evidence type="ECO:0000256" key="1">
    <source>
        <dbReference type="ARBA" id="ARBA00001964"/>
    </source>
</evidence>
<name>A0A931GC79_9MICC</name>
<evidence type="ECO:0000313" key="5">
    <source>
        <dbReference type="EMBL" id="MBG0741477.1"/>
    </source>
</evidence>